<keyword evidence="3" id="KW-1185">Reference proteome</keyword>
<dbReference type="InterPro" id="IPR002376">
    <property type="entry name" value="Formyl_transf_N"/>
</dbReference>
<dbReference type="EMBL" id="VANP01000007">
    <property type="protein sequence ID" value="TLP58015.1"/>
    <property type="molecule type" value="Genomic_DNA"/>
</dbReference>
<dbReference type="SUPFAM" id="SSF53328">
    <property type="entry name" value="Formyltransferase"/>
    <property type="match status" value="1"/>
</dbReference>
<reference evidence="2" key="1">
    <citation type="submission" date="2019-05" db="EMBL/GenBank/DDBJ databases">
        <title>Isolation, diversity and antifungal activity of Actinobacteria from wheat.</title>
        <authorList>
            <person name="Yu B."/>
        </authorList>
    </citation>
    <scope>NUCLEOTIDE SEQUENCE [LARGE SCALE GENOMIC DNA]</scope>
    <source>
        <strain evidence="2">NEAU-HEGS1-5</strain>
    </source>
</reference>
<dbReference type="GO" id="GO:0004479">
    <property type="term" value="F:methionyl-tRNA formyltransferase activity"/>
    <property type="evidence" value="ECO:0007669"/>
    <property type="project" value="TreeGrafter"/>
</dbReference>
<dbReference type="PANTHER" id="PTHR11138">
    <property type="entry name" value="METHIONYL-TRNA FORMYLTRANSFERASE"/>
    <property type="match status" value="1"/>
</dbReference>
<dbReference type="OrthoDB" id="9802815at2"/>
<dbReference type="PANTHER" id="PTHR11138:SF5">
    <property type="entry name" value="METHIONYL-TRNA FORMYLTRANSFERASE, MITOCHONDRIAL"/>
    <property type="match status" value="1"/>
</dbReference>
<name>A0A5R8YY09_9ACTN</name>
<accession>A0A5R8YY09</accession>
<dbReference type="Proteomes" id="UP000309033">
    <property type="component" value="Unassembled WGS sequence"/>
</dbReference>
<sequence length="225" mass="24845">MAEALQADRHQIVGVSSPPLKARHGDEDNPLAWDRLRSWACPRRVPWVPAALLRAHQIPEHTDVVLAAHSHAFIGRATRARARVASLGYHPSLLPLHRGRDAIRWTIRDGDRVSGGTVYHLTERTDAGPIAAQEHVLVPPGVDAQYLWRELLAPLGIRLVLRTLRDLERGVRIEVPQDEALATWEPAMDALPLFKPELGALTAASSAQVISDRWALVDHGARPAD</sequence>
<evidence type="ECO:0000313" key="3">
    <source>
        <dbReference type="Proteomes" id="UP000309033"/>
    </source>
</evidence>
<dbReference type="Pfam" id="PF00551">
    <property type="entry name" value="Formyl_trans_N"/>
    <property type="match status" value="1"/>
</dbReference>
<dbReference type="AlphaFoldDB" id="A0A5R8YY09"/>
<evidence type="ECO:0000259" key="1">
    <source>
        <dbReference type="Pfam" id="PF00551"/>
    </source>
</evidence>
<organism evidence="2 3">
    <name type="scientific">Microbispora triticiradicis</name>
    <dbReference type="NCBI Taxonomy" id="2200763"/>
    <lineage>
        <taxon>Bacteria</taxon>
        <taxon>Bacillati</taxon>
        <taxon>Actinomycetota</taxon>
        <taxon>Actinomycetes</taxon>
        <taxon>Streptosporangiales</taxon>
        <taxon>Streptosporangiaceae</taxon>
        <taxon>Microbispora</taxon>
    </lineage>
</organism>
<dbReference type="InterPro" id="IPR036477">
    <property type="entry name" value="Formyl_transf_N_sf"/>
</dbReference>
<feature type="domain" description="Formyl transferase N-terminal" evidence="1">
    <location>
        <begin position="61"/>
        <end position="147"/>
    </location>
</feature>
<gene>
    <name evidence="2" type="ORF">FED44_19710</name>
</gene>
<protein>
    <submittedName>
        <fullName evidence="2">Methionyl-tRNA formyltransferase</fullName>
    </submittedName>
</protein>
<proteinExistence type="predicted"/>
<dbReference type="Gene3D" id="3.40.50.12230">
    <property type="match status" value="1"/>
</dbReference>
<evidence type="ECO:0000313" key="2">
    <source>
        <dbReference type="EMBL" id="TLP58015.1"/>
    </source>
</evidence>
<comment type="caution">
    <text evidence="2">The sequence shown here is derived from an EMBL/GenBank/DDBJ whole genome shotgun (WGS) entry which is preliminary data.</text>
</comment>